<comment type="caution">
    <text evidence="2">Lacks conserved residue(s) required for the propagation of feature annotation.</text>
</comment>
<dbReference type="CDD" id="cd00112">
    <property type="entry name" value="LDLa"/>
    <property type="match status" value="1"/>
</dbReference>
<feature type="chain" id="PRO_5019488295" evidence="3">
    <location>
        <begin position="21"/>
        <end position="70"/>
    </location>
</feature>
<dbReference type="InterPro" id="IPR036055">
    <property type="entry name" value="LDL_receptor-like_sf"/>
</dbReference>
<comment type="caution">
    <text evidence="4">The sequence shown here is derived from an EMBL/GenBank/DDBJ whole genome shotgun (WGS) entry which is preliminary data.</text>
</comment>
<name>A0A401S0F4_CHIPU</name>
<evidence type="ECO:0000256" key="2">
    <source>
        <dbReference type="PROSITE-ProRule" id="PRU00124"/>
    </source>
</evidence>
<dbReference type="Gene3D" id="4.10.400.10">
    <property type="entry name" value="Low-density Lipoprotein Receptor"/>
    <property type="match status" value="1"/>
</dbReference>
<accession>A0A401S0F4</accession>
<evidence type="ECO:0000256" key="1">
    <source>
        <dbReference type="ARBA" id="ARBA00023157"/>
    </source>
</evidence>
<dbReference type="Pfam" id="PF00057">
    <property type="entry name" value="Ldl_recept_a"/>
    <property type="match status" value="1"/>
</dbReference>
<dbReference type="InterPro" id="IPR023415">
    <property type="entry name" value="LDLR_class-A_CS"/>
</dbReference>
<dbReference type="InterPro" id="IPR002172">
    <property type="entry name" value="LDrepeatLR_classA_rpt"/>
</dbReference>
<evidence type="ECO:0000313" key="5">
    <source>
        <dbReference type="Proteomes" id="UP000287033"/>
    </source>
</evidence>
<dbReference type="SMART" id="SM00192">
    <property type="entry name" value="LDLa"/>
    <property type="match status" value="1"/>
</dbReference>
<dbReference type="PROSITE" id="PS01209">
    <property type="entry name" value="LDLRA_1"/>
    <property type="match status" value="1"/>
</dbReference>
<protein>
    <submittedName>
        <fullName evidence="4">Uncharacterized protein</fullName>
    </submittedName>
</protein>
<dbReference type="STRING" id="137246.A0A401S0F4"/>
<keyword evidence="3" id="KW-0732">Signal</keyword>
<evidence type="ECO:0000256" key="3">
    <source>
        <dbReference type="SAM" id="SignalP"/>
    </source>
</evidence>
<dbReference type="OrthoDB" id="9990982at2759"/>
<dbReference type="EMBL" id="BEZZ01000041">
    <property type="protein sequence ID" value="GCC23867.1"/>
    <property type="molecule type" value="Genomic_DNA"/>
</dbReference>
<keyword evidence="1" id="KW-1015">Disulfide bond</keyword>
<reference evidence="4 5" key="1">
    <citation type="journal article" date="2018" name="Nat. Ecol. Evol.">
        <title>Shark genomes provide insights into elasmobranch evolution and the origin of vertebrates.</title>
        <authorList>
            <person name="Hara Y"/>
            <person name="Yamaguchi K"/>
            <person name="Onimaru K"/>
            <person name="Kadota M"/>
            <person name="Koyanagi M"/>
            <person name="Keeley SD"/>
            <person name="Tatsumi K"/>
            <person name="Tanaka K"/>
            <person name="Motone F"/>
            <person name="Kageyama Y"/>
            <person name="Nozu R"/>
            <person name="Adachi N"/>
            <person name="Nishimura O"/>
            <person name="Nakagawa R"/>
            <person name="Tanegashima C"/>
            <person name="Kiyatake I"/>
            <person name="Matsumoto R"/>
            <person name="Murakumo K"/>
            <person name="Nishida K"/>
            <person name="Terakita A"/>
            <person name="Kuratani S"/>
            <person name="Sato K"/>
            <person name="Hyodo S Kuraku.S."/>
        </authorList>
    </citation>
    <scope>NUCLEOTIDE SEQUENCE [LARGE SCALE GENOMIC DNA]</scope>
</reference>
<feature type="signal peptide" evidence="3">
    <location>
        <begin position="1"/>
        <end position="20"/>
    </location>
</feature>
<keyword evidence="5" id="KW-1185">Reference proteome</keyword>
<dbReference type="AlphaFoldDB" id="A0A401S0F4"/>
<organism evidence="4 5">
    <name type="scientific">Chiloscyllium punctatum</name>
    <name type="common">Brownbanded bambooshark</name>
    <name type="synonym">Hemiscyllium punctatum</name>
    <dbReference type="NCBI Taxonomy" id="137246"/>
    <lineage>
        <taxon>Eukaryota</taxon>
        <taxon>Metazoa</taxon>
        <taxon>Chordata</taxon>
        <taxon>Craniata</taxon>
        <taxon>Vertebrata</taxon>
        <taxon>Chondrichthyes</taxon>
        <taxon>Elasmobranchii</taxon>
        <taxon>Galeomorphii</taxon>
        <taxon>Galeoidea</taxon>
        <taxon>Orectolobiformes</taxon>
        <taxon>Hemiscylliidae</taxon>
        <taxon>Chiloscyllium</taxon>
    </lineage>
</organism>
<gene>
    <name evidence="4" type="ORF">chiPu_0002265</name>
</gene>
<dbReference type="OMA" id="KEHKACG"/>
<dbReference type="SUPFAM" id="SSF57424">
    <property type="entry name" value="LDL receptor-like module"/>
    <property type="match status" value="1"/>
</dbReference>
<evidence type="ECO:0000313" key="4">
    <source>
        <dbReference type="EMBL" id="GCC23867.1"/>
    </source>
</evidence>
<sequence>MSEFILALVTISGLFPITKAVSVLVDKEHKACGPAEFLCYDQMTCISLNWLCDGEPDCSDDSDESLDQCK</sequence>
<dbReference type="PROSITE" id="PS50068">
    <property type="entry name" value="LDLRA_2"/>
    <property type="match status" value="1"/>
</dbReference>
<dbReference type="FunFam" id="4.10.400.10:FF:000015">
    <property type="entry name" value="Low-density lipoprotein receptor-related protein 1"/>
    <property type="match status" value="1"/>
</dbReference>
<proteinExistence type="predicted"/>
<dbReference type="Proteomes" id="UP000287033">
    <property type="component" value="Unassembled WGS sequence"/>
</dbReference>